<dbReference type="Pfam" id="PF25948">
    <property type="entry name" value="DUF7986"/>
    <property type="match status" value="1"/>
</dbReference>
<organism evidence="2 3">
    <name type="scientific">Nannocystis exedens</name>
    <dbReference type="NCBI Taxonomy" id="54"/>
    <lineage>
        <taxon>Bacteria</taxon>
        <taxon>Pseudomonadati</taxon>
        <taxon>Myxococcota</taxon>
        <taxon>Polyangia</taxon>
        <taxon>Nannocystales</taxon>
        <taxon>Nannocystaceae</taxon>
        <taxon>Nannocystis</taxon>
    </lineage>
</organism>
<feature type="compositionally biased region" description="Polar residues" evidence="1">
    <location>
        <begin position="1"/>
        <end position="10"/>
    </location>
</feature>
<evidence type="ECO:0000256" key="1">
    <source>
        <dbReference type="SAM" id="MobiDB-lite"/>
    </source>
</evidence>
<accession>A0A1I2FXB9</accession>
<keyword evidence="3" id="KW-1185">Reference proteome</keyword>
<dbReference type="STRING" id="54.SAMN02745121_06901"/>
<dbReference type="InterPro" id="IPR058292">
    <property type="entry name" value="DUF7986"/>
</dbReference>
<reference evidence="3" key="1">
    <citation type="submission" date="2016-10" db="EMBL/GenBank/DDBJ databases">
        <authorList>
            <person name="Varghese N."/>
            <person name="Submissions S."/>
        </authorList>
    </citation>
    <scope>NUCLEOTIDE SEQUENCE [LARGE SCALE GENOMIC DNA]</scope>
    <source>
        <strain evidence="3">ATCC 25963</strain>
    </source>
</reference>
<gene>
    <name evidence="2" type="ORF">SAMN02745121_06901</name>
</gene>
<name>A0A1I2FXB9_9BACT</name>
<dbReference type="EMBL" id="FOMX01000029">
    <property type="protein sequence ID" value="SFF10012.1"/>
    <property type="molecule type" value="Genomic_DNA"/>
</dbReference>
<proteinExistence type="predicted"/>
<dbReference type="Proteomes" id="UP000199400">
    <property type="component" value="Unassembled WGS sequence"/>
</dbReference>
<dbReference type="AlphaFoldDB" id="A0A1I2FXB9"/>
<protein>
    <submittedName>
        <fullName evidence="2">Uncharacterized protein</fullName>
    </submittedName>
</protein>
<feature type="region of interest" description="Disordered" evidence="1">
    <location>
        <begin position="1"/>
        <end position="63"/>
    </location>
</feature>
<sequence length="273" mass="30015">MTDTPEQPGTSAPPAAPAPRSDSRRKRRGTGPFLTAEQEIAQAKEAARARNPAPAAALTNERPLTPKFGRYERTDFERVESMLGSFATRRFGPFVAQVMNGFFGGATPAEKNNADLRRAAQTFCLYGYRDPKGVRLVDMFASAGVPLEGRQRAALDACLQARLLLVAVDDVHPGKQRVRGKDLLRDEPVTLTDSNLSQALRAGDRVLTWSIPWGTSWQPIGVGQRLEARRAAVLDRGLETLCDSLRAVKRELPERHGPNLFWLVHRIANAPIG</sequence>
<feature type="compositionally biased region" description="Low complexity" evidence="1">
    <location>
        <begin position="36"/>
        <end position="57"/>
    </location>
</feature>
<evidence type="ECO:0000313" key="3">
    <source>
        <dbReference type="Proteomes" id="UP000199400"/>
    </source>
</evidence>
<dbReference type="RefSeq" id="WP_096332265.1">
    <property type="nucleotide sequence ID" value="NZ_FOMX01000029.1"/>
</dbReference>
<evidence type="ECO:0000313" key="2">
    <source>
        <dbReference type="EMBL" id="SFF10012.1"/>
    </source>
</evidence>